<evidence type="ECO:0000256" key="3">
    <source>
        <dbReference type="ARBA" id="ARBA00022737"/>
    </source>
</evidence>
<dbReference type="PROSITE" id="PS50940">
    <property type="entry name" value="CHIT_BIND_II"/>
    <property type="match status" value="5"/>
</dbReference>
<keyword evidence="3" id="KW-0677">Repeat</keyword>
<feature type="domain" description="Chitin-binding type-2" evidence="8">
    <location>
        <begin position="66"/>
        <end position="128"/>
    </location>
</feature>
<feature type="domain" description="Chitin-binding type-2" evidence="8">
    <location>
        <begin position="862"/>
        <end position="919"/>
    </location>
</feature>
<keyword evidence="1" id="KW-0147">Chitin-binding</keyword>
<feature type="domain" description="Chitin-binding type-2" evidence="8">
    <location>
        <begin position="290"/>
        <end position="348"/>
    </location>
</feature>
<sequence length="919" mass="108234">MFFNKWICLIFLFKTINGYGSNSFYPPPSYGYDQYLDQYRDPNFNTNYHNNYKPQNYQKFKIIPLNYLCSGYSYQRFNKIELGKCNQYYVVCNFVYNSGVVESCGEGYIFDQHKGCILPSHHNHKCIDKNRDDKYLAMIQLAEDVKYCNQGAGIYRGYTGNNYCSREILICTDDRKPIPILCPPGFVLHFQPMSQDLGKKFECIKKKQCEYEMTNKVTPVTMEMMVRYCQLNNGYYYHHYGKNDKVCRNWYINCATDSIREQIFCPPDQIFDPKIGFCRRKEYTDQCVDKKICTKENLWKFFSLGLCKDEYVYCYGEIPRTERCHHHHVFDPYQGRCVDRKHVEACKKHDPNYPLPPLLTNEKCEKSHVIKLSCSEILKCRHGVYQKFVCPHFTRYSKSRGRCVIDKTCKKYNHIDTCIEGEIFHNEDCKSIVVCKNGNFIEKNCNNVKLNPMEYGECDKCYRDKHYNKQHDSNNGYQNNNNYGMEQESCNDGDIIPGTVENQYYYCHRGYFHSQTCKDNEKYDHEWRMCKPKHYNNNPPSNDNYQLQVFRCIDIVSPIIPDHNDCSKFYMCVKGNYITVKCPKDTIFNPKGSFNYNNICIRTNICPLPLNDRPCHDKEKLMTKDCDIFYECRGHRWKKMRCKNGRYFDGQKCSNYLICPNTSPNHPSYPNLPPMEPLPYPPPMEPQPYPPPMEPQPYPSPMPPSPYPPPRPEPYCREGSSKEHEIYCNRVYKCVNGIFKTKKCIGESVYSWVHRDCITDTTYCGDKKICKENQITASMEVLLRSKQPLFDIYSVTQYFICFNNQWLPKKCKHDFYFDIISKMCLKKNYNDKPYPPIPPKYDEDYFDNEKPNGNNVGKPNNYGECIESGGAAGYKGDDYDCTKFYQCAHGKWVQKQCPPGTAWNQKITTCDHKRNVKTC</sequence>
<keyword evidence="2 7" id="KW-0732">Signal</keyword>
<dbReference type="SMART" id="SM00494">
    <property type="entry name" value="ChtBD2"/>
    <property type="match status" value="10"/>
</dbReference>
<evidence type="ECO:0000256" key="4">
    <source>
        <dbReference type="ARBA" id="ARBA00023157"/>
    </source>
</evidence>
<feature type="chain" id="PRO_5005891098" evidence="7">
    <location>
        <begin position="19"/>
        <end position="919"/>
    </location>
</feature>
<dbReference type="InterPro" id="IPR036508">
    <property type="entry name" value="Chitin-bd_dom_sf"/>
</dbReference>
<dbReference type="Pfam" id="PF01607">
    <property type="entry name" value="CBM_14"/>
    <property type="match status" value="2"/>
</dbReference>
<dbReference type="SUPFAM" id="SSF57625">
    <property type="entry name" value="Invertebrate chitin-binding proteins"/>
    <property type="match status" value="5"/>
</dbReference>
<dbReference type="InterPro" id="IPR051940">
    <property type="entry name" value="Chitin_bind-dev_reg"/>
</dbReference>
<evidence type="ECO:0000313" key="10">
    <source>
        <dbReference type="WBParaSite" id="PTRK_0000030300.1"/>
    </source>
</evidence>
<feature type="domain" description="Chitin-binding type-2" evidence="8">
    <location>
        <begin position="549"/>
        <end position="608"/>
    </location>
</feature>
<evidence type="ECO:0000313" key="9">
    <source>
        <dbReference type="Proteomes" id="UP000038045"/>
    </source>
</evidence>
<feature type="region of interest" description="Disordered" evidence="6">
    <location>
        <begin position="680"/>
        <end position="714"/>
    </location>
</feature>
<dbReference type="GO" id="GO:0005576">
    <property type="term" value="C:extracellular region"/>
    <property type="evidence" value="ECO:0007669"/>
    <property type="project" value="InterPro"/>
</dbReference>
<dbReference type="AlphaFoldDB" id="A0A0N4Z0S3"/>
<evidence type="ECO:0000259" key="8">
    <source>
        <dbReference type="PROSITE" id="PS50940"/>
    </source>
</evidence>
<dbReference type="Proteomes" id="UP000038045">
    <property type="component" value="Unplaced"/>
</dbReference>
<dbReference type="InterPro" id="IPR002557">
    <property type="entry name" value="Chitin-bd_dom"/>
</dbReference>
<evidence type="ECO:0000256" key="5">
    <source>
        <dbReference type="ARBA" id="ARBA00023180"/>
    </source>
</evidence>
<dbReference type="WBParaSite" id="PTRK_0000030300.1">
    <property type="protein sequence ID" value="PTRK_0000030300.1"/>
    <property type="gene ID" value="PTRK_0000030300"/>
</dbReference>
<evidence type="ECO:0000256" key="7">
    <source>
        <dbReference type="SAM" id="SignalP"/>
    </source>
</evidence>
<feature type="signal peptide" evidence="7">
    <location>
        <begin position="1"/>
        <end position="18"/>
    </location>
</feature>
<name>A0A0N4Z0S3_PARTI</name>
<reference evidence="10" key="1">
    <citation type="submission" date="2017-02" db="UniProtKB">
        <authorList>
            <consortium name="WormBaseParasite"/>
        </authorList>
    </citation>
    <scope>IDENTIFICATION</scope>
</reference>
<dbReference type="Gene3D" id="2.170.140.10">
    <property type="entry name" value="Chitin binding domain"/>
    <property type="match status" value="2"/>
</dbReference>
<evidence type="ECO:0000256" key="2">
    <source>
        <dbReference type="ARBA" id="ARBA00022729"/>
    </source>
</evidence>
<feature type="compositionally biased region" description="Pro residues" evidence="6">
    <location>
        <begin position="680"/>
        <end position="713"/>
    </location>
</feature>
<dbReference type="PANTHER" id="PTHR23301:SF0">
    <property type="entry name" value="CHITIN-BINDING TYPE-2 DOMAIN-CONTAINING PROTEIN-RELATED"/>
    <property type="match status" value="1"/>
</dbReference>
<protein>
    <submittedName>
        <fullName evidence="10">Chitin-binding type-2 domain-containing protein</fullName>
    </submittedName>
</protein>
<dbReference type="GO" id="GO:0008061">
    <property type="term" value="F:chitin binding"/>
    <property type="evidence" value="ECO:0007669"/>
    <property type="project" value="UniProtKB-KW"/>
</dbReference>
<evidence type="ECO:0000256" key="6">
    <source>
        <dbReference type="SAM" id="MobiDB-lite"/>
    </source>
</evidence>
<feature type="domain" description="Chitin-binding type-2" evidence="8">
    <location>
        <begin position="226"/>
        <end position="289"/>
    </location>
</feature>
<dbReference type="STRING" id="131310.A0A0N4Z0S3"/>
<keyword evidence="5" id="KW-0325">Glycoprotein</keyword>
<dbReference type="PANTHER" id="PTHR23301">
    <property type="entry name" value="CHITIN BINDING PERITROPHIN-A"/>
    <property type="match status" value="1"/>
</dbReference>
<keyword evidence="4" id="KW-1015">Disulfide bond</keyword>
<organism evidence="9 10">
    <name type="scientific">Parastrongyloides trichosuri</name>
    <name type="common">Possum-specific nematode worm</name>
    <dbReference type="NCBI Taxonomy" id="131310"/>
    <lineage>
        <taxon>Eukaryota</taxon>
        <taxon>Metazoa</taxon>
        <taxon>Ecdysozoa</taxon>
        <taxon>Nematoda</taxon>
        <taxon>Chromadorea</taxon>
        <taxon>Rhabditida</taxon>
        <taxon>Tylenchina</taxon>
        <taxon>Panagrolaimomorpha</taxon>
        <taxon>Strongyloidoidea</taxon>
        <taxon>Strongyloididae</taxon>
        <taxon>Parastrongyloides</taxon>
    </lineage>
</organism>
<keyword evidence="9" id="KW-1185">Reference proteome</keyword>
<evidence type="ECO:0000256" key="1">
    <source>
        <dbReference type="ARBA" id="ARBA00022669"/>
    </source>
</evidence>
<accession>A0A0N4Z0S3</accession>
<proteinExistence type="predicted"/>